<evidence type="ECO:0000313" key="1">
    <source>
        <dbReference type="EMBL" id="MBC2143413.1"/>
    </source>
</evidence>
<proteinExistence type="predicted"/>
<dbReference type="EMBL" id="JAARXV010000008">
    <property type="protein sequence ID" value="MBC2143413.1"/>
    <property type="molecule type" value="Genomic_DNA"/>
</dbReference>
<dbReference type="RefSeq" id="WP_185543827.1">
    <property type="nucleotide sequence ID" value="NZ_JAARXV010000008.1"/>
</dbReference>
<dbReference type="AlphaFoldDB" id="A0AB73HB34"/>
<protein>
    <submittedName>
        <fullName evidence="1">Uncharacterized protein</fullName>
    </submittedName>
</protein>
<sequence>MEIQRLSEENKKMLQEKKLECASFQILQKGDLFKPVKNGHLLEGTIYFLLHENQSLENALEELRME</sequence>
<reference evidence="1 2" key="1">
    <citation type="submission" date="2020-03" db="EMBL/GenBank/DDBJ databases">
        <title>Soil Listeria distribution.</title>
        <authorList>
            <person name="Liao J."/>
            <person name="Wiedmann M."/>
        </authorList>
    </citation>
    <scope>NUCLEOTIDE SEQUENCE [LARGE SCALE GENOMIC DNA]</scope>
    <source>
        <strain evidence="1 2">FSL L7-0297</strain>
    </source>
</reference>
<name>A0AB73HB34_LISIO</name>
<dbReference type="Proteomes" id="UP000552309">
    <property type="component" value="Unassembled WGS sequence"/>
</dbReference>
<evidence type="ECO:0000313" key="2">
    <source>
        <dbReference type="Proteomes" id="UP000552309"/>
    </source>
</evidence>
<gene>
    <name evidence="1" type="ORF">HCA89_13945</name>
</gene>
<comment type="caution">
    <text evidence="1">The sequence shown here is derived from an EMBL/GenBank/DDBJ whole genome shotgun (WGS) entry which is preliminary data.</text>
</comment>
<accession>A0AB73HB34</accession>
<organism evidence="1 2">
    <name type="scientific">Listeria innocua</name>
    <dbReference type="NCBI Taxonomy" id="1642"/>
    <lineage>
        <taxon>Bacteria</taxon>
        <taxon>Bacillati</taxon>
        <taxon>Bacillota</taxon>
        <taxon>Bacilli</taxon>
        <taxon>Bacillales</taxon>
        <taxon>Listeriaceae</taxon>
        <taxon>Listeria</taxon>
    </lineage>
</organism>